<accession>A0ABD0KRI6</accession>
<reference evidence="1 2" key="1">
    <citation type="journal article" date="2023" name="Sci. Data">
        <title>Genome assembly of the Korean intertidal mud-creeper Batillaria attramentaria.</title>
        <authorList>
            <person name="Patra A.K."/>
            <person name="Ho P.T."/>
            <person name="Jun S."/>
            <person name="Lee S.J."/>
            <person name="Kim Y."/>
            <person name="Won Y.J."/>
        </authorList>
    </citation>
    <scope>NUCLEOTIDE SEQUENCE [LARGE SCALE GENOMIC DNA]</scope>
    <source>
        <strain evidence="1">Wonlab-2016</strain>
    </source>
</reference>
<dbReference type="AlphaFoldDB" id="A0ABD0KRI6"/>
<dbReference type="EMBL" id="JACVVK020000133">
    <property type="protein sequence ID" value="KAK7489885.1"/>
    <property type="molecule type" value="Genomic_DNA"/>
</dbReference>
<sequence>KVILDHFPHPLTKENTHKSAYLCKRWHGGSDKVSSYLATCCSTQALAWPRDLSEVWSGWEIIDCDRSMLTALRLSRNECHGFLKYLAGEQWQWSGFCIENRLSRPRRRERGGFQQPGAREEEQGSHRLAATRLGRRTQAVTDLLVHHQIPGPIPSVDHSRLDVGKGGELRVHGVDLRTPAVLVRVFGVTVSQSDGLR</sequence>
<feature type="non-terminal residue" evidence="1">
    <location>
        <position position="1"/>
    </location>
</feature>
<comment type="caution">
    <text evidence="1">The sequence shown here is derived from an EMBL/GenBank/DDBJ whole genome shotgun (WGS) entry which is preliminary data.</text>
</comment>
<dbReference type="Proteomes" id="UP001519460">
    <property type="component" value="Unassembled WGS sequence"/>
</dbReference>
<keyword evidence="2" id="KW-1185">Reference proteome</keyword>
<gene>
    <name evidence="1" type="ORF">BaRGS_00018907</name>
</gene>
<evidence type="ECO:0000313" key="1">
    <source>
        <dbReference type="EMBL" id="KAK7489885.1"/>
    </source>
</evidence>
<evidence type="ECO:0000313" key="2">
    <source>
        <dbReference type="Proteomes" id="UP001519460"/>
    </source>
</evidence>
<organism evidence="1 2">
    <name type="scientific">Batillaria attramentaria</name>
    <dbReference type="NCBI Taxonomy" id="370345"/>
    <lineage>
        <taxon>Eukaryota</taxon>
        <taxon>Metazoa</taxon>
        <taxon>Spiralia</taxon>
        <taxon>Lophotrochozoa</taxon>
        <taxon>Mollusca</taxon>
        <taxon>Gastropoda</taxon>
        <taxon>Caenogastropoda</taxon>
        <taxon>Sorbeoconcha</taxon>
        <taxon>Cerithioidea</taxon>
        <taxon>Batillariidae</taxon>
        <taxon>Batillaria</taxon>
    </lineage>
</organism>
<name>A0ABD0KRI6_9CAEN</name>
<protein>
    <submittedName>
        <fullName evidence="1">Uncharacterized protein</fullName>
    </submittedName>
</protein>
<proteinExistence type="predicted"/>